<feature type="compositionally biased region" description="Gly residues" evidence="1">
    <location>
        <begin position="235"/>
        <end position="245"/>
    </location>
</feature>
<feature type="signal peptide" evidence="3">
    <location>
        <begin position="1"/>
        <end position="16"/>
    </location>
</feature>
<evidence type="ECO:0000313" key="4">
    <source>
        <dbReference type="EMBL" id="GAB0134287.1"/>
    </source>
</evidence>
<reference evidence="5" key="1">
    <citation type="submission" date="2024-06" db="EMBL/GenBank/DDBJ databases">
        <title>Draft Genome Sequences of Epichloe bromicola Strains Isolated from Elymus ciliaris.</title>
        <authorList>
            <consortium name="Epichloe bromicola genome sequencing consortium"/>
            <person name="Miura A."/>
            <person name="Imano S."/>
            <person name="Ashida A."/>
            <person name="Sato I."/>
            <person name="Chiba S."/>
            <person name="Tanaka A."/>
            <person name="Camagna M."/>
            <person name="Takemoto D."/>
        </authorList>
    </citation>
    <scope>NUCLEOTIDE SEQUENCE [LARGE SCALE GENOMIC DNA]</scope>
    <source>
        <strain evidence="5">DP</strain>
    </source>
</reference>
<keyword evidence="5" id="KW-1185">Reference proteome</keyword>
<evidence type="ECO:0000256" key="2">
    <source>
        <dbReference type="SAM" id="Phobius"/>
    </source>
</evidence>
<keyword evidence="2" id="KW-1133">Transmembrane helix</keyword>
<dbReference type="InterPro" id="IPR021054">
    <property type="entry name" value="Cell_wall_mannoprotein_1"/>
</dbReference>
<dbReference type="EMBL" id="BAAFGZ010000074">
    <property type="protein sequence ID" value="GAB0134287.1"/>
    <property type="molecule type" value="Genomic_DNA"/>
</dbReference>
<accession>A0ABQ0CLY8</accession>
<proteinExistence type="predicted"/>
<dbReference type="Proteomes" id="UP001562357">
    <property type="component" value="Unassembled WGS sequence"/>
</dbReference>
<dbReference type="PANTHER" id="PTHR38123">
    <property type="entry name" value="CELL WALL SERINE-THREONINE-RICH GALACTOMANNOPROTEIN MP1 (AFU_ORTHOLOGUE AFUA_4G03240)"/>
    <property type="match status" value="1"/>
</dbReference>
<sequence length="278" mass="27546">MKFSAAMLCFAAEALASSVFERDASVVTGVLDSVKSEVQKLDTAVKAGGNNQEALLKASNSFIQALKSGKTKIEGSSELSLTDAVTLTTPVQDLTKISQTLAEDLKSIRGNLEKQGLCEVVRKQTSDINDKSQGLIKAVVSKVPEDARDIANQLSAGLVKVLKQSQDDFSEQNCKSGGGAKPPGGGSSAPPASSGPANPTTAPASSTPASAPASSAAPTTTTCTTTPATTPGSAGPTGTGTGGLPVGPTGTGHPPVTAAAAAFAPAGALALAVAALVM</sequence>
<gene>
    <name evidence="4" type="primary">g2665</name>
    <name evidence="4" type="ORF">EsDP_00002665</name>
</gene>
<keyword evidence="3" id="KW-0732">Signal</keyword>
<comment type="caution">
    <text evidence="4">The sequence shown here is derived from an EMBL/GenBank/DDBJ whole genome shotgun (WGS) entry which is preliminary data.</text>
</comment>
<name>A0ABQ0CLY8_9HYPO</name>
<feature type="chain" id="PRO_5047517177" description="Cell wall protein" evidence="3">
    <location>
        <begin position="17"/>
        <end position="278"/>
    </location>
</feature>
<feature type="compositionally biased region" description="Low complexity" evidence="1">
    <location>
        <begin position="188"/>
        <end position="234"/>
    </location>
</feature>
<feature type="transmembrane region" description="Helical" evidence="2">
    <location>
        <begin position="258"/>
        <end position="277"/>
    </location>
</feature>
<evidence type="ECO:0000256" key="3">
    <source>
        <dbReference type="SAM" id="SignalP"/>
    </source>
</evidence>
<evidence type="ECO:0008006" key="6">
    <source>
        <dbReference type="Google" id="ProtNLM"/>
    </source>
</evidence>
<feature type="region of interest" description="Disordered" evidence="1">
    <location>
        <begin position="169"/>
        <end position="252"/>
    </location>
</feature>
<protein>
    <recommendedName>
        <fullName evidence="6">Cell wall protein</fullName>
    </recommendedName>
</protein>
<feature type="compositionally biased region" description="Gly residues" evidence="1">
    <location>
        <begin position="176"/>
        <end position="187"/>
    </location>
</feature>
<dbReference type="Pfam" id="PF12296">
    <property type="entry name" value="HsbA"/>
    <property type="match status" value="1"/>
</dbReference>
<evidence type="ECO:0000313" key="5">
    <source>
        <dbReference type="Proteomes" id="UP001562357"/>
    </source>
</evidence>
<keyword evidence="2" id="KW-0472">Membrane</keyword>
<evidence type="ECO:0000256" key="1">
    <source>
        <dbReference type="SAM" id="MobiDB-lite"/>
    </source>
</evidence>
<dbReference type="PANTHER" id="PTHR38123:SF6">
    <property type="entry name" value="CELL WALL SERINE-THREONINE-RICH GALACTOMANNOPROTEIN MP1 (AFU_ORTHOLOGUE AFUA_4G03240)"/>
    <property type="match status" value="1"/>
</dbReference>
<organism evidence="4 5">
    <name type="scientific">Epichloe bromicola</name>
    <dbReference type="NCBI Taxonomy" id="79588"/>
    <lineage>
        <taxon>Eukaryota</taxon>
        <taxon>Fungi</taxon>
        <taxon>Dikarya</taxon>
        <taxon>Ascomycota</taxon>
        <taxon>Pezizomycotina</taxon>
        <taxon>Sordariomycetes</taxon>
        <taxon>Hypocreomycetidae</taxon>
        <taxon>Hypocreales</taxon>
        <taxon>Clavicipitaceae</taxon>
        <taxon>Epichloe</taxon>
    </lineage>
</organism>
<keyword evidence="2" id="KW-0812">Transmembrane</keyword>
<dbReference type="Gene3D" id="1.20.1280.140">
    <property type="match status" value="1"/>
</dbReference>